<keyword evidence="2" id="KW-1185">Reference proteome</keyword>
<dbReference type="AlphaFoldDB" id="A0A653UCD2"/>
<reference evidence="1 2" key="1">
    <citation type="submission" date="2019-10" db="EMBL/GenBank/DDBJ databases">
        <authorList>
            <person name="Karimi E."/>
        </authorList>
    </citation>
    <scope>NUCLEOTIDE SEQUENCE [LARGE SCALE GENOMIC DNA]</scope>
    <source>
        <strain evidence="1">Maribacter sp. 151</strain>
    </source>
</reference>
<evidence type="ECO:0000313" key="2">
    <source>
        <dbReference type="Proteomes" id="UP000430202"/>
    </source>
</evidence>
<gene>
    <name evidence="1" type="ORF">MARI151_50082</name>
</gene>
<dbReference type="EMBL" id="CABWLR010000005">
    <property type="protein sequence ID" value="VXB91461.1"/>
    <property type="molecule type" value="Genomic_DNA"/>
</dbReference>
<protein>
    <recommendedName>
        <fullName evidence="3">Phosphoribosylpyrophosphate synthetase</fullName>
    </recommendedName>
</protein>
<organism evidence="1 2">
    <name type="scientific">Maribacter litoralis</name>
    <dbReference type="NCBI Taxonomy" id="2059726"/>
    <lineage>
        <taxon>Bacteria</taxon>
        <taxon>Pseudomonadati</taxon>
        <taxon>Bacteroidota</taxon>
        <taxon>Flavobacteriia</taxon>
        <taxon>Flavobacteriales</taxon>
        <taxon>Flavobacteriaceae</taxon>
        <taxon>Maribacter</taxon>
    </lineage>
</organism>
<sequence>MHLLYGIHKLFKSNIMEKSYVSLSVAIKALQAEGYTEDFNLCDAGIENKSKKNIHKATELEVVKFYRFEGMSNPDDNTILYVIETSTGEKGLLVDAYGMYSGNVPKDLIEKLRLT</sequence>
<name>A0A653UCD2_9FLAO</name>
<evidence type="ECO:0008006" key="3">
    <source>
        <dbReference type="Google" id="ProtNLM"/>
    </source>
</evidence>
<accession>A0A653UCD2</accession>
<evidence type="ECO:0000313" key="1">
    <source>
        <dbReference type="EMBL" id="VXB91461.1"/>
    </source>
</evidence>
<dbReference type="Proteomes" id="UP000430202">
    <property type="component" value="Unassembled WGS sequence"/>
</dbReference>
<proteinExistence type="predicted"/>